<dbReference type="InterPro" id="IPR036397">
    <property type="entry name" value="RNaseH_sf"/>
</dbReference>
<dbReference type="Gene3D" id="3.30.420.10">
    <property type="entry name" value="Ribonuclease H-like superfamily/Ribonuclease H"/>
    <property type="match status" value="2"/>
</dbReference>
<dbReference type="SUPFAM" id="SSF56672">
    <property type="entry name" value="DNA/RNA polymerases"/>
    <property type="match status" value="1"/>
</dbReference>
<dbReference type="InterPro" id="IPR012337">
    <property type="entry name" value="RNaseH-like_sf"/>
</dbReference>
<name>A0ABY6L175_9ARAC</name>
<dbReference type="PROSITE" id="PS50994">
    <property type="entry name" value="INTEGRASE"/>
    <property type="match status" value="1"/>
</dbReference>
<dbReference type="InterPro" id="IPR043502">
    <property type="entry name" value="DNA/RNA_pol_sf"/>
</dbReference>
<dbReference type="SUPFAM" id="SSF53098">
    <property type="entry name" value="Ribonuclease H-like"/>
    <property type="match status" value="2"/>
</dbReference>
<evidence type="ECO:0000313" key="2">
    <source>
        <dbReference type="EMBL" id="UYV73922.1"/>
    </source>
</evidence>
<dbReference type="Pfam" id="PF00078">
    <property type="entry name" value="RVT_1"/>
    <property type="match status" value="1"/>
</dbReference>
<dbReference type="InterPro" id="IPR043128">
    <property type="entry name" value="Rev_trsase/Diguanyl_cyclase"/>
</dbReference>
<dbReference type="Gene3D" id="3.10.10.10">
    <property type="entry name" value="HIV Type 1 Reverse Transcriptase, subunit A, domain 1"/>
    <property type="match status" value="1"/>
</dbReference>
<feature type="domain" description="Integrase catalytic" evidence="1">
    <location>
        <begin position="307"/>
        <end position="415"/>
    </location>
</feature>
<dbReference type="Gene3D" id="3.30.70.270">
    <property type="match status" value="2"/>
</dbReference>
<dbReference type="Proteomes" id="UP001235939">
    <property type="component" value="Chromosome 11"/>
</dbReference>
<evidence type="ECO:0000313" key="3">
    <source>
        <dbReference type="Proteomes" id="UP001235939"/>
    </source>
</evidence>
<dbReference type="InterPro" id="IPR000477">
    <property type="entry name" value="RT_dom"/>
</dbReference>
<gene>
    <name evidence="2" type="ORF">LAZ67_11001452</name>
</gene>
<protein>
    <recommendedName>
        <fullName evidence="1">Integrase catalytic domain-containing protein</fullName>
    </recommendedName>
</protein>
<evidence type="ECO:0000259" key="1">
    <source>
        <dbReference type="PROSITE" id="PS50994"/>
    </source>
</evidence>
<dbReference type="EMBL" id="CP092873">
    <property type="protein sequence ID" value="UYV73922.1"/>
    <property type="molecule type" value="Genomic_DNA"/>
</dbReference>
<accession>A0ABY6L175</accession>
<reference evidence="2 3" key="1">
    <citation type="submission" date="2022-01" db="EMBL/GenBank/DDBJ databases">
        <title>A chromosomal length assembly of Cordylochernes scorpioides.</title>
        <authorList>
            <person name="Zeh D."/>
            <person name="Zeh J."/>
        </authorList>
    </citation>
    <scope>NUCLEOTIDE SEQUENCE [LARGE SCALE GENOMIC DNA]</scope>
    <source>
        <strain evidence="2">IN4F17</strain>
        <tissue evidence="2">Whole Body</tissue>
    </source>
</reference>
<dbReference type="PANTHER" id="PTHR37984:SF5">
    <property type="entry name" value="PROTEIN NYNRIN-LIKE"/>
    <property type="match status" value="1"/>
</dbReference>
<dbReference type="InterPro" id="IPR004875">
    <property type="entry name" value="DDE_SF_endonuclease_dom"/>
</dbReference>
<proteinExistence type="predicted"/>
<sequence length="415" mass="48796">MLISQGYSGKKMPERTYVSKFYKSTSGHKAAKDRITIILCSNTSGDYIMKPLVINNSKMPRAFKGVNINNLPAWVTAAMFTEWFHECFIPDAKKYLSSKGLPFKVLLLIDNAPGHPQDLQGAFINFQDWIRLHQQKVKLFIMRFYFSMDFQSGFWQIDVEESDREKTAFIILDRLYEFKVMPFGLFDAPATFERMMDNRLEGLKWTICLYYLNDIISFLGFSSYYRRFIPNYSYLSQPMNDFLEKYLAFYWKREHQEFKLLIAFEKVGMDLLGRFPTSDSGNRWIIVCRDYLTKYAITKALLTSESMEIAKCLIEEWISWGRFPTSDSGNRWIIVCRDYLTKYAITKALLTSEYMEIAKCLIEDVILKHGAPRELITDRERNFTSLMISDLNNQCRITHRKTTAYQPRQTDSRRG</sequence>
<dbReference type="Pfam" id="PF03184">
    <property type="entry name" value="DDE_1"/>
    <property type="match status" value="1"/>
</dbReference>
<dbReference type="InterPro" id="IPR001584">
    <property type="entry name" value="Integrase_cat-core"/>
</dbReference>
<dbReference type="PANTHER" id="PTHR37984">
    <property type="entry name" value="PROTEIN CBG26694"/>
    <property type="match status" value="1"/>
</dbReference>
<dbReference type="InterPro" id="IPR050951">
    <property type="entry name" value="Retrovirus_Pol_polyprotein"/>
</dbReference>
<organism evidence="2 3">
    <name type="scientific">Cordylochernes scorpioides</name>
    <dbReference type="NCBI Taxonomy" id="51811"/>
    <lineage>
        <taxon>Eukaryota</taxon>
        <taxon>Metazoa</taxon>
        <taxon>Ecdysozoa</taxon>
        <taxon>Arthropoda</taxon>
        <taxon>Chelicerata</taxon>
        <taxon>Arachnida</taxon>
        <taxon>Pseudoscorpiones</taxon>
        <taxon>Cheliferoidea</taxon>
        <taxon>Chernetidae</taxon>
        <taxon>Cordylochernes</taxon>
    </lineage>
</organism>
<keyword evidence="3" id="KW-1185">Reference proteome</keyword>